<evidence type="ECO:0000313" key="4">
    <source>
        <dbReference type="Proteomes" id="UP000315103"/>
    </source>
</evidence>
<proteinExistence type="inferred from homology"/>
<dbReference type="InterPro" id="IPR050902">
    <property type="entry name" value="ABC_Transporter_SBP"/>
</dbReference>
<gene>
    <name evidence="3" type="ORF">FO441_11120</name>
</gene>
<dbReference type="Proteomes" id="UP000315103">
    <property type="component" value="Unassembled WGS sequence"/>
</dbReference>
<dbReference type="SUPFAM" id="SSF53807">
    <property type="entry name" value="Helical backbone' metal receptor"/>
    <property type="match status" value="1"/>
</dbReference>
<name>A0A558AS03_9STAP</name>
<dbReference type="GO" id="GO:0071281">
    <property type="term" value="P:cellular response to iron ion"/>
    <property type="evidence" value="ECO:0007669"/>
    <property type="project" value="TreeGrafter"/>
</dbReference>
<dbReference type="PROSITE" id="PS51257">
    <property type="entry name" value="PROKAR_LIPOPROTEIN"/>
    <property type="match status" value="1"/>
</dbReference>
<accession>A0A558AS03</accession>
<dbReference type="Gene3D" id="3.40.50.1980">
    <property type="entry name" value="Nitrogenase molybdenum iron protein domain"/>
    <property type="match status" value="2"/>
</dbReference>
<comment type="caution">
    <text evidence="3">The sequence shown here is derived from an EMBL/GenBank/DDBJ whole genome shotgun (WGS) entry which is preliminary data.</text>
</comment>
<evidence type="ECO:0000256" key="1">
    <source>
        <dbReference type="ARBA" id="ARBA00008814"/>
    </source>
</evidence>
<dbReference type="Pfam" id="PF01497">
    <property type="entry name" value="Peripla_BP_2"/>
    <property type="match status" value="1"/>
</dbReference>
<protein>
    <submittedName>
        <fullName evidence="3">ABC transporter substrate-binding protein</fullName>
    </submittedName>
</protein>
<dbReference type="PANTHER" id="PTHR30535:SF34">
    <property type="entry name" value="MOLYBDATE-BINDING PROTEIN MOLA"/>
    <property type="match status" value="1"/>
</dbReference>
<reference evidence="3 4" key="1">
    <citation type="submission" date="2019-07" db="EMBL/GenBank/DDBJ databases">
        <title>Salinicoccus cyprini sp. nov., isolated from gastro-intestinal tract of mirror carp, Cyprinus carpio var. specularis, collected from Gobind Sagar Reservoir, Himachal Pradesh, India.</title>
        <authorList>
            <person name="Talwar C."/>
            <person name="Singh A.K."/>
            <person name="Lal R."/>
            <person name="Negi R.K."/>
        </authorList>
    </citation>
    <scope>NUCLEOTIDE SEQUENCE [LARGE SCALE GENOMIC DNA]</scope>
    <source>
        <strain evidence="3 4">CT19</strain>
    </source>
</reference>
<evidence type="ECO:0000313" key="3">
    <source>
        <dbReference type="EMBL" id="TVT27042.1"/>
    </source>
</evidence>
<dbReference type="RefSeq" id="WP_145290073.1">
    <property type="nucleotide sequence ID" value="NZ_VMSJ01000005.1"/>
</dbReference>
<dbReference type="InterPro" id="IPR002491">
    <property type="entry name" value="ABC_transptr_periplasmic_BD"/>
</dbReference>
<evidence type="ECO:0000259" key="2">
    <source>
        <dbReference type="PROSITE" id="PS50983"/>
    </source>
</evidence>
<organism evidence="3 4">
    <name type="scientific">Salinicoccus cyprini</name>
    <dbReference type="NCBI Taxonomy" id="2493691"/>
    <lineage>
        <taxon>Bacteria</taxon>
        <taxon>Bacillati</taxon>
        <taxon>Bacillota</taxon>
        <taxon>Bacilli</taxon>
        <taxon>Bacillales</taxon>
        <taxon>Staphylococcaceae</taxon>
        <taxon>Salinicoccus</taxon>
    </lineage>
</organism>
<dbReference type="AlphaFoldDB" id="A0A558AS03"/>
<dbReference type="OrthoDB" id="9816357at2"/>
<feature type="domain" description="Fe/B12 periplasmic-binding" evidence="2">
    <location>
        <begin position="35"/>
        <end position="291"/>
    </location>
</feature>
<dbReference type="PANTHER" id="PTHR30535">
    <property type="entry name" value="VITAMIN B12-BINDING PROTEIN"/>
    <property type="match status" value="1"/>
</dbReference>
<dbReference type="PROSITE" id="PS50983">
    <property type="entry name" value="FE_B12_PBP"/>
    <property type="match status" value="1"/>
</dbReference>
<comment type="similarity">
    <text evidence="1">Belongs to the bacterial solute-binding protein 8 family.</text>
</comment>
<sequence length="291" mass="31799">MNNKLAVFVLSLLFILAGCNSVEEGVEDTPLENQRIVSLIPSNTEIVVEMGLEHRLVAVSTEDDYPESIVDNTDLMKLNAFELDEEALISLEPTHILAHESAESVYGDILDRVAEATEAEVLVVDDAESIEDIYTSITNIGEFLNEKTAAERLNESIERDINIQSSIFEDRAESIDAFVHISPQPELYTAGGNTFISDALSEIYIDNAFEDLEGYPAVSAEDVAERNPDTLISIVGMEDAALAESIENTPGFSELAISEAENQCNISPDLLSRPGPRIAEGLKAVGRCVYE</sequence>
<dbReference type="EMBL" id="VMSJ01000005">
    <property type="protein sequence ID" value="TVT27042.1"/>
    <property type="molecule type" value="Genomic_DNA"/>
</dbReference>
<keyword evidence="4" id="KW-1185">Reference proteome</keyword>